<evidence type="ECO:0000313" key="2">
    <source>
        <dbReference type="Proteomes" id="UP000185207"/>
    </source>
</evidence>
<dbReference type="AlphaFoldDB" id="A0A1N6FTX9"/>
<dbReference type="Proteomes" id="UP000185207">
    <property type="component" value="Unassembled WGS sequence"/>
</dbReference>
<protein>
    <submittedName>
        <fullName evidence="1">Uncharacterized protein</fullName>
    </submittedName>
</protein>
<proteinExistence type="predicted"/>
<name>A0A1N6FTX9_9FLAO</name>
<evidence type="ECO:0000313" key="1">
    <source>
        <dbReference type="EMBL" id="SIN98680.1"/>
    </source>
</evidence>
<sequence>MLLKIEDLFSRSEKITPLQNRNASRSIEHLVQVKTAILEEDS</sequence>
<keyword evidence="2" id="KW-1185">Reference proteome</keyword>
<accession>A0A1N6FTX9</accession>
<reference evidence="2" key="1">
    <citation type="submission" date="2016-11" db="EMBL/GenBank/DDBJ databases">
        <authorList>
            <person name="Varghese N."/>
            <person name="Submissions S."/>
        </authorList>
    </citation>
    <scope>NUCLEOTIDE SEQUENCE [LARGE SCALE GENOMIC DNA]</scope>
    <source>
        <strain evidence="2">DSM 27623</strain>
    </source>
</reference>
<dbReference type="EMBL" id="FSRK01000001">
    <property type="protein sequence ID" value="SIN98680.1"/>
    <property type="molecule type" value="Genomic_DNA"/>
</dbReference>
<gene>
    <name evidence="1" type="ORF">SAMN05444409_1474</name>
</gene>
<organism evidence="1 2">
    <name type="scientific">Epilithonimonas zeae</name>
    <dbReference type="NCBI Taxonomy" id="1416779"/>
    <lineage>
        <taxon>Bacteria</taxon>
        <taxon>Pseudomonadati</taxon>
        <taxon>Bacteroidota</taxon>
        <taxon>Flavobacteriia</taxon>
        <taxon>Flavobacteriales</taxon>
        <taxon>Weeksellaceae</taxon>
        <taxon>Chryseobacterium group</taxon>
        <taxon>Epilithonimonas</taxon>
    </lineage>
</organism>